<sequence length="40" mass="4364">MLALTYLDGVDLTVRDGLTDACCHEGSTQPVNHRSATVRF</sequence>
<dbReference type="Proteomes" id="UP000071778">
    <property type="component" value="Chromosome"/>
</dbReference>
<reference evidence="1 2" key="1">
    <citation type="submission" date="2015-11" db="EMBL/GenBank/DDBJ databases">
        <title>Exploring the genomic traits of fungus-feeding bacterial genus Collimonas.</title>
        <authorList>
            <person name="Song C."/>
            <person name="Schmidt R."/>
            <person name="de Jager V."/>
            <person name="Krzyzanowska D."/>
            <person name="Jongedijk E."/>
            <person name="Cankar K."/>
            <person name="Beekwilder J."/>
            <person name="van Veen A."/>
            <person name="de Boer W."/>
            <person name="van Veen J.A."/>
            <person name="Garbeva P."/>
        </authorList>
    </citation>
    <scope>NUCLEOTIDE SEQUENCE [LARGE SCALE GENOMIC DNA]</scope>
    <source>
        <strain evidence="1 2">Ter282</strain>
    </source>
</reference>
<dbReference type="EMBL" id="CP013235">
    <property type="protein sequence ID" value="AMP11437.1"/>
    <property type="molecule type" value="Genomic_DNA"/>
</dbReference>
<dbReference type="PATRIC" id="fig|279058.17.peg.4069"/>
<organism evidence="1 2">
    <name type="scientific">Collimonas arenae</name>
    <dbReference type="NCBI Taxonomy" id="279058"/>
    <lineage>
        <taxon>Bacteria</taxon>
        <taxon>Pseudomonadati</taxon>
        <taxon>Pseudomonadota</taxon>
        <taxon>Betaproteobacteria</taxon>
        <taxon>Burkholderiales</taxon>
        <taxon>Oxalobacteraceae</taxon>
        <taxon>Collimonas</taxon>
    </lineage>
</organism>
<accession>A0A127PUS9</accession>
<proteinExistence type="predicted"/>
<keyword evidence="2" id="KW-1185">Reference proteome</keyword>
<evidence type="ECO:0000313" key="1">
    <source>
        <dbReference type="EMBL" id="AMP11437.1"/>
    </source>
</evidence>
<gene>
    <name evidence="1" type="ORF">CAter282_3759</name>
</gene>
<evidence type="ECO:0000313" key="2">
    <source>
        <dbReference type="Proteomes" id="UP000071778"/>
    </source>
</evidence>
<dbReference type="AlphaFoldDB" id="A0A127PUS9"/>
<name>A0A127PUS9_9BURK</name>
<protein>
    <submittedName>
        <fullName evidence="1">Uncharacterized protein</fullName>
    </submittedName>
</protein>